<dbReference type="PATRIC" id="fig|1158610.3.peg.3319"/>
<dbReference type="RefSeq" id="WP_010769958.1">
    <property type="nucleotide sequence ID" value="NZ_ASWE01000001.1"/>
</dbReference>
<evidence type="ECO:0000313" key="2">
    <source>
        <dbReference type="EMBL" id="EOL41762.1"/>
    </source>
</evidence>
<dbReference type="InterPro" id="IPR013094">
    <property type="entry name" value="AB_hydrolase_3"/>
</dbReference>
<dbReference type="InterPro" id="IPR050466">
    <property type="entry name" value="Carboxylest/Gibb_receptor"/>
</dbReference>
<proteinExistence type="predicted"/>
<dbReference type="EMBL" id="AJAT01000018">
    <property type="protein sequence ID" value="EOL41762.1"/>
    <property type="molecule type" value="Genomic_DNA"/>
</dbReference>
<dbReference type="Gene3D" id="3.40.50.1820">
    <property type="entry name" value="alpha/beta hydrolase"/>
    <property type="match status" value="1"/>
</dbReference>
<dbReference type="AlphaFoldDB" id="R3W264"/>
<dbReference type="PANTHER" id="PTHR23024:SF24">
    <property type="entry name" value="ALPHA_BETA HYDROLASE FOLD-3 DOMAIN-CONTAINING PROTEIN"/>
    <property type="match status" value="1"/>
</dbReference>
<name>R3W264_9ENTE</name>
<accession>R3W264</accession>
<dbReference type="PANTHER" id="PTHR23024">
    <property type="entry name" value="ARYLACETAMIDE DEACETYLASE"/>
    <property type="match status" value="1"/>
</dbReference>
<gene>
    <name evidence="2" type="ORF">UC3_03327</name>
</gene>
<keyword evidence="3" id="KW-1185">Reference proteome</keyword>
<dbReference type="eggNOG" id="COG0657">
    <property type="taxonomic scope" value="Bacteria"/>
</dbReference>
<evidence type="ECO:0000313" key="3">
    <source>
        <dbReference type="Proteomes" id="UP000013785"/>
    </source>
</evidence>
<dbReference type="InterPro" id="IPR029058">
    <property type="entry name" value="AB_hydrolase_fold"/>
</dbReference>
<evidence type="ECO:0000259" key="1">
    <source>
        <dbReference type="Pfam" id="PF07859"/>
    </source>
</evidence>
<protein>
    <recommendedName>
        <fullName evidence="1">Alpha/beta hydrolase fold-3 domain-containing protein</fullName>
    </recommendedName>
</protein>
<feature type="domain" description="Alpha/beta hydrolase fold-3" evidence="1">
    <location>
        <begin position="31"/>
        <end position="220"/>
    </location>
</feature>
<dbReference type="HOGENOM" id="CLU_012494_4_5_9"/>
<reference evidence="2 3" key="1">
    <citation type="submission" date="2013-02" db="EMBL/GenBank/DDBJ databases">
        <title>The Genome Sequence of Enterococcus phoeniculicola BAA-412.</title>
        <authorList>
            <consortium name="The Broad Institute Genome Sequencing Platform"/>
            <consortium name="The Broad Institute Genome Sequencing Center for Infectious Disease"/>
            <person name="Earl A.M."/>
            <person name="Gilmore M.S."/>
            <person name="Lebreton F."/>
            <person name="Walker B."/>
            <person name="Young S.K."/>
            <person name="Zeng Q."/>
            <person name="Gargeya S."/>
            <person name="Fitzgerald M."/>
            <person name="Haas B."/>
            <person name="Abouelleil A."/>
            <person name="Alvarado L."/>
            <person name="Arachchi H.M."/>
            <person name="Berlin A.M."/>
            <person name="Chapman S.B."/>
            <person name="Dewar J."/>
            <person name="Goldberg J."/>
            <person name="Griggs A."/>
            <person name="Gujja S."/>
            <person name="Hansen M."/>
            <person name="Howarth C."/>
            <person name="Imamovic A."/>
            <person name="Larimer J."/>
            <person name="McCowan C."/>
            <person name="Murphy C."/>
            <person name="Neiman D."/>
            <person name="Pearson M."/>
            <person name="Priest M."/>
            <person name="Roberts A."/>
            <person name="Saif S."/>
            <person name="Shea T."/>
            <person name="Sisk P."/>
            <person name="Sykes S."/>
            <person name="Wortman J."/>
            <person name="Nusbaum C."/>
            <person name="Birren B."/>
        </authorList>
    </citation>
    <scope>NUCLEOTIDE SEQUENCE [LARGE SCALE GENOMIC DNA]</scope>
    <source>
        <strain evidence="2 3">ATCC BAA-412</strain>
    </source>
</reference>
<dbReference type="OrthoDB" id="9815425at2"/>
<organism evidence="2 3">
    <name type="scientific">Enterococcus phoeniculicola ATCC BAA-412</name>
    <dbReference type="NCBI Taxonomy" id="1158610"/>
    <lineage>
        <taxon>Bacteria</taxon>
        <taxon>Bacillati</taxon>
        <taxon>Bacillota</taxon>
        <taxon>Bacilli</taxon>
        <taxon>Lactobacillales</taxon>
        <taxon>Enterococcaceae</taxon>
        <taxon>Enterococcus</taxon>
    </lineage>
</organism>
<dbReference type="GO" id="GO:0016787">
    <property type="term" value="F:hydrolase activity"/>
    <property type="evidence" value="ECO:0007669"/>
    <property type="project" value="InterPro"/>
</dbReference>
<sequence>MKKIISQISKYKELPINYSFYPSDLTDAPIIIYFHGGGLLFGQRDDLPDDYISLLVNSGYHFLAIDYLLAPESQLTTILEVLTESLFHLLKQFQVKTYHFMGRSAGSYLAYYLIRQGFEPQSFLSFYGYYQLTLPEFSLPAPFYLSYPFVSSTAVESFIGTAPLTHGNMNKRFPIYLSSRQSGNWLNYLTTHDKREYFSLTDTDLMTFPPTLLLHSLNDPDVPYRLSKKASELIPNSQLISINGNLHDFDRAVTSETLAVYQQIVAFLNAT</sequence>
<dbReference type="SUPFAM" id="SSF53474">
    <property type="entry name" value="alpha/beta-Hydrolases"/>
    <property type="match status" value="1"/>
</dbReference>
<comment type="caution">
    <text evidence="2">The sequence shown here is derived from an EMBL/GenBank/DDBJ whole genome shotgun (WGS) entry which is preliminary data.</text>
</comment>
<dbReference type="Proteomes" id="UP000013785">
    <property type="component" value="Unassembled WGS sequence"/>
</dbReference>
<dbReference type="Pfam" id="PF07859">
    <property type="entry name" value="Abhydrolase_3"/>
    <property type="match status" value="1"/>
</dbReference>
<dbReference type="STRING" id="154621.RV11_GL002711"/>